<organism evidence="1 2">
    <name type="scientific">Flavobacterium fontis</name>
    <dbReference type="NCBI Taxonomy" id="1124188"/>
    <lineage>
        <taxon>Bacteria</taxon>
        <taxon>Pseudomonadati</taxon>
        <taxon>Bacteroidota</taxon>
        <taxon>Flavobacteriia</taxon>
        <taxon>Flavobacteriales</taxon>
        <taxon>Flavobacteriaceae</taxon>
        <taxon>Flavobacterium</taxon>
    </lineage>
</organism>
<dbReference type="GO" id="GO:0003746">
    <property type="term" value="F:translation elongation factor activity"/>
    <property type="evidence" value="ECO:0007669"/>
    <property type="project" value="UniProtKB-KW"/>
</dbReference>
<dbReference type="EMBL" id="FQVQ01000011">
    <property type="protein sequence ID" value="SHF51138.1"/>
    <property type="molecule type" value="Genomic_DNA"/>
</dbReference>
<dbReference type="Proteomes" id="UP000184147">
    <property type="component" value="Unassembled WGS sequence"/>
</dbReference>
<keyword evidence="1" id="KW-0648">Protein biosynthesis</keyword>
<name>A0A1M5C8S6_9FLAO</name>
<proteinExistence type="predicted"/>
<gene>
    <name evidence="1" type="ORF">SAMN05444377_11112</name>
</gene>
<dbReference type="AlphaFoldDB" id="A0A1M5C8S6"/>
<sequence>MKSEIKAYYQQLLQDRMDVFQDMIAQLTDGAQNDAKGSAGDKHETALSMMHLEQEKLAMKLQEVRQQKAIIDRMDPSVRHTRVALGSLVEVSGLRLFIAAALPKITLGDHTIMAVSPQAPLGSALFGQTVGFSTQINGKNYTITAIW</sequence>
<dbReference type="STRING" id="1124188.SAMN05444377_11112"/>
<keyword evidence="1" id="KW-0251">Elongation factor</keyword>
<evidence type="ECO:0000313" key="1">
    <source>
        <dbReference type="EMBL" id="SHF51138.1"/>
    </source>
</evidence>
<keyword evidence="2" id="KW-1185">Reference proteome</keyword>
<protein>
    <submittedName>
        <fullName evidence="1">Transcription elongation factor, GreA/GreB family</fullName>
    </submittedName>
</protein>
<reference evidence="1 2" key="1">
    <citation type="submission" date="2016-11" db="EMBL/GenBank/DDBJ databases">
        <authorList>
            <person name="Jaros S."/>
            <person name="Januszkiewicz K."/>
            <person name="Wedrychowicz H."/>
        </authorList>
    </citation>
    <scope>NUCLEOTIDE SEQUENCE [LARGE SCALE GENOMIC DNA]</scope>
    <source>
        <strain evidence="1 2">DSM 25660</strain>
    </source>
</reference>
<dbReference type="RefSeq" id="WP_073363727.1">
    <property type="nucleotide sequence ID" value="NZ_FQVQ01000011.1"/>
</dbReference>
<dbReference type="OrthoDB" id="667380at2"/>
<evidence type="ECO:0000313" key="2">
    <source>
        <dbReference type="Proteomes" id="UP000184147"/>
    </source>
</evidence>
<accession>A0A1M5C8S6</accession>